<keyword evidence="2" id="KW-1185">Reference proteome</keyword>
<dbReference type="InterPro" id="IPR036397">
    <property type="entry name" value="RNaseH_sf"/>
</dbReference>
<evidence type="ECO:0000313" key="2">
    <source>
        <dbReference type="Proteomes" id="UP000800036"/>
    </source>
</evidence>
<dbReference type="EMBL" id="ML976784">
    <property type="protein sequence ID" value="KAF1964536.1"/>
    <property type="molecule type" value="Genomic_DNA"/>
</dbReference>
<proteinExistence type="predicted"/>
<sequence>MQSWQAVADGDFDHLQLPMPLSVRSFENLTYEAGYGRKAPGRKPMLEDAQKKRRLEWALAHNPDLYKYSDGLALFFTDETPAQIGEQRGKQRAWAKDDEIYHPDVKRPKIRNNYALQFYGSFTYDAKGPFHIYGTETPGAKKLAKQALDKENQ</sequence>
<accession>A0A6A5UNN9</accession>
<feature type="non-terminal residue" evidence="1">
    <location>
        <position position="153"/>
    </location>
</feature>
<gene>
    <name evidence="1" type="ORF">BU23DRAFT_521022</name>
</gene>
<organism evidence="1 2">
    <name type="scientific">Bimuria novae-zelandiae CBS 107.79</name>
    <dbReference type="NCBI Taxonomy" id="1447943"/>
    <lineage>
        <taxon>Eukaryota</taxon>
        <taxon>Fungi</taxon>
        <taxon>Dikarya</taxon>
        <taxon>Ascomycota</taxon>
        <taxon>Pezizomycotina</taxon>
        <taxon>Dothideomycetes</taxon>
        <taxon>Pleosporomycetidae</taxon>
        <taxon>Pleosporales</taxon>
        <taxon>Massarineae</taxon>
        <taxon>Didymosphaeriaceae</taxon>
        <taxon>Bimuria</taxon>
    </lineage>
</organism>
<dbReference type="OrthoDB" id="5410680at2759"/>
<name>A0A6A5UNN9_9PLEO</name>
<reference evidence="1" key="1">
    <citation type="journal article" date="2020" name="Stud. Mycol.">
        <title>101 Dothideomycetes genomes: a test case for predicting lifestyles and emergence of pathogens.</title>
        <authorList>
            <person name="Haridas S."/>
            <person name="Albert R."/>
            <person name="Binder M."/>
            <person name="Bloem J."/>
            <person name="Labutti K."/>
            <person name="Salamov A."/>
            <person name="Andreopoulos B."/>
            <person name="Baker S."/>
            <person name="Barry K."/>
            <person name="Bills G."/>
            <person name="Bluhm B."/>
            <person name="Cannon C."/>
            <person name="Castanera R."/>
            <person name="Culley D."/>
            <person name="Daum C."/>
            <person name="Ezra D."/>
            <person name="Gonzalez J."/>
            <person name="Henrissat B."/>
            <person name="Kuo A."/>
            <person name="Liang C."/>
            <person name="Lipzen A."/>
            <person name="Lutzoni F."/>
            <person name="Magnuson J."/>
            <person name="Mondo S."/>
            <person name="Nolan M."/>
            <person name="Ohm R."/>
            <person name="Pangilinan J."/>
            <person name="Park H.-J."/>
            <person name="Ramirez L."/>
            <person name="Alfaro M."/>
            <person name="Sun H."/>
            <person name="Tritt A."/>
            <person name="Yoshinaga Y."/>
            <person name="Zwiers L.-H."/>
            <person name="Turgeon B."/>
            <person name="Goodwin S."/>
            <person name="Spatafora J."/>
            <person name="Crous P."/>
            <person name="Grigoriev I."/>
        </authorList>
    </citation>
    <scope>NUCLEOTIDE SEQUENCE</scope>
    <source>
        <strain evidence="1">CBS 107.79</strain>
    </source>
</reference>
<evidence type="ECO:0008006" key="3">
    <source>
        <dbReference type="Google" id="ProtNLM"/>
    </source>
</evidence>
<dbReference type="Proteomes" id="UP000800036">
    <property type="component" value="Unassembled WGS sequence"/>
</dbReference>
<dbReference type="Gene3D" id="3.30.420.10">
    <property type="entry name" value="Ribonuclease H-like superfamily/Ribonuclease H"/>
    <property type="match status" value="1"/>
</dbReference>
<dbReference type="GO" id="GO:0003676">
    <property type="term" value="F:nucleic acid binding"/>
    <property type="evidence" value="ECO:0007669"/>
    <property type="project" value="InterPro"/>
</dbReference>
<evidence type="ECO:0000313" key="1">
    <source>
        <dbReference type="EMBL" id="KAF1964536.1"/>
    </source>
</evidence>
<protein>
    <recommendedName>
        <fullName evidence="3">Transposase Tc1-like domain-containing protein</fullName>
    </recommendedName>
</protein>
<dbReference type="AlphaFoldDB" id="A0A6A5UNN9"/>